<evidence type="ECO:0000256" key="6">
    <source>
        <dbReference type="ARBA" id="ARBA00023136"/>
    </source>
</evidence>
<evidence type="ECO:0000313" key="7">
    <source>
        <dbReference type="EMBL" id="RPB13466.1"/>
    </source>
</evidence>
<dbReference type="Proteomes" id="UP000277580">
    <property type="component" value="Unassembled WGS sequence"/>
</dbReference>
<evidence type="ECO:0008006" key="9">
    <source>
        <dbReference type="Google" id="ProtNLM"/>
    </source>
</evidence>
<gene>
    <name evidence="7" type="ORF">P167DRAFT_115662</name>
</gene>
<dbReference type="InterPro" id="IPR029058">
    <property type="entry name" value="AB_hydrolase_fold"/>
</dbReference>
<evidence type="ECO:0000256" key="3">
    <source>
        <dbReference type="ARBA" id="ARBA00004370"/>
    </source>
</evidence>
<evidence type="ECO:0000313" key="8">
    <source>
        <dbReference type="Proteomes" id="UP000277580"/>
    </source>
</evidence>
<dbReference type="GO" id="GO:0005783">
    <property type="term" value="C:endoplasmic reticulum"/>
    <property type="evidence" value="ECO:0007669"/>
    <property type="project" value="UniProtKB-SubCell"/>
</dbReference>
<keyword evidence="8" id="KW-1185">Reference proteome</keyword>
<accession>A0A3N4KSH7</accession>
<evidence type="ECO:0000256" key="5">
    <source>
        <dbReference type="ARBA" id="ARBA00023128"/>
    </source>
</evidence>
<keyword evidence="5" id="KW-0496">Mitochondrion</keyword>
<dbReference type="SUPFAM" id="SSF53474">
    <property type="entry name" value="alpha/beta-Hydrolases"/>
    <property type="match status" value="1"/>
</dbReference>
<evidence type="ECO:0000256" key="2">
    <source>
        <dbReference type="ARBA" id="ARBA00004240"/>
    </source>
</evidence>
<sequence>MSQDTVFRVVGVPAPLTIAELQTAFCEEFGDQATIDLKKSTLCPSCFSDGTQVALVQFTSEPPKELGTLKAGQPYEMELEDGDISLDKDFFGLTQLYPTSGPIVADVVAVCGLNRHAYGSWRGRGKLRRMWLRHYFSQDIPNYRTMIYGYNSNLTAHAIHTTQDYSKGFLEELIKARKTEQEKRRPLIFIGHGFGGVIIVQSLVRAKESEPGSDQSHIFPSTYATIFFGTPHRGLVVDDIRASLEEESSRHALLDSIEKGAGLLEAELSRFIDYCSDIRIVNFYETGQTRKLVRDANGKLSRSGDYFTAVESQSAVLQLPRKIAESLPAEGDHSTMVKFSNKTTSNSYTSVLKHLRNLATANGGI</sequence>
<dbReference type="PANTHER" id="PTHR48182">
    <property type="entry name" value="PROTEIN SERAC1"/>
    <property type="match status" value="1"/>
</dbReference>
<comment type="subcellular location">
    <subcellularLocation>
        <location evidence="2">Endoplasmic reticulum</location>
    </subcellularLocation>
    <subcellularLocation>
        <location evidence="3">Membrane</location>
    </subcellularLocation>
    <subcellularLocation>
        <location evidence="1">Mitochondrion</location>
    </subcellularLocation>
</comment>
<evidence type="ECO:0000256" key="4">
    <source>
        <dbReference type="ARBA" id="ARBA00022824"/>
    </source>
</evidence>
<protein>
    <recommendedName>
        <fullName evidence="9">DUF676 domain-containing protein</fullName>
    </recommendedName>
</protein>
<keyword evidence="6" id="KW-0472">Membrane</keyword>
<dbReference type="OrthoDB" id="1658288at2759"/>
<keyword evidence="4" id="KW-0256">Endoplasmic reticulum</keyword>
<organism evidence="7 8">
    <name type="scientific">Morchella conica CCBAS932</name>
    <dbReference type="NCBI Taxonomy" id="1392247"/>
    <lineage>
        <taxon>Eukaryota</taxon>
        <taxon>Fungi</taxon>
        <taxon>Dikarya</taxon>
        <taxon>Ascomycota</taxon>
        <taxon>Pezizomycotina</taxon>
        <taxon>Pezizomycetes</taxon>
        <taxon>Pezizales</taxon>
        <taxon>Morchellaceae</taxon>
        <taxon>Morchella</taxon>
    </lineage>
</organism>
<dbReference type="InterPro" id="IPR052374">
    <property type="entry name" value="SERAC1"/>
</dbReference>
<dbReference type="GO" id="GO:0016020">
    <property type="term" value="C:membrane"/>
    <property type="evidence" value="ECO:0007669"/>
    <property type="project" value="UniProtKB-SubCell"/>
</dbReference>
<dbReference type="PANTHER" id="PTHR48182:SF2">
    <property type="entry name" value="PROTEIN SERAC1"/>
    <property type="match status" value="1"/>
</dbReference>
<dbReference type="GO" id="GO:0005739">
    <property type="term" value="C:mitochondrion"/>
    <property type="evidence" value="ECO:0007669"/>
    <property type="project" value="UniProtKB-SubCell"/>
</dbReference>
<evidence type="ECO:0000256" key="1">
    <source>
        <dbReference type="ARBA" id="ARBA00004173"/>
    </source>
</evidence>
<name>A0A3N4KSH7_9PEZI</name>
<proteinExistence type="predicted"/>
<dbReference type="EMBL" id="ML119123">
    <property type="protein sequence ID" value="RPB13466.1"/>
    <property type="molecule type" value="Genomic_DNA"/>
</dbReference>
<dbReference type="AlphaFoldDB" id="A0A3N4KSH7"/>
<dbReference type="InParanoid" id="A0A3N4KSH7"/>
<reference evidence="7 8" key="1">
    <citation type="journal article" date="2018" name="Nat. Ecol. Evol.">
        <title>Pezizomycetes genomes reveal the molecular basis of ectomycorrhizal truffle lifestyle.</title>
        <authorList>
            <person name="Murat C."/>
            <person name="Payen T."/>
            <person name="Noel B."/>
            <person name="Kuo A."/>
            <person name="Morin E."/>
            <person name="Chen J."/>
            <person name="Kohler A."/>
            <person name="Krizsan K."/>
            <person name="Balestrini R."/>
            <person name="Da Silva C."/>
            <person name="Montanini B."/>
            <person name="Hainaut M."/>
            <person name="Levati E."/>
            <person name="Barry K.W."/>
            <person name="Belfiori B."/>
            <person name="Cichocki N."/>
            <person name="Clum A."/>
            <person name="Dockter R.B."/>
            <person name="Fauchery L."/>
            <person name="Guy J."/>
            <person name="Iotti M."/>
            <person name="Le Tacon F."/>
            <person name="Lindquist E.A."/>
            <person name="Lipzen A."/>
            <person name="Malagnac F."/>
            <person name="Mello A."/>
            <person name="Molinier V."/>
            <person name="Miyauchi S."/>
            <person name="Poulain J."/>
            <person name="Riccioni C."/>
            <person name="Rubini A."/>
            <person name="Sitrit Y."/>
            <person name="Splivallo R."/>
            <person name="Traeger S."/>
            <person name="Wang M."/>
            <person name="Zifcakova L."/>
            <person name="Wipf D."/>
            <person name="Zambonelli A."/>
            <person name="Paolocci F."/>
            <person name="Nowrousian M."/>
            <person name="Ottonello S."/>
            <person name="Baldrian P."/>
            <person name="Spatafora J.W."/>
            <person name="Henrissat B."/>
            <person name="Nagy L.G."/>
            <person name="Aury J.M."/>
            <person name="Wincker P."/>
            <person name="Grigoriev I.V."/>
            <person name="Bonfante P."/>
            <person name="Martin F.M."/>
        </authorList>
    </citation>
    <scope>NUCLEOTIDE SEQUENCE [LARGE SCALE GENOMIC DNA]</scope>
    <source>
        <strain evidence="7 8">CCBAS932</strain>
    </source>
</reference>